<dbReference type="PANTHER" id="PTHR34236">
    <property type="entry name" value="DIMETHYL SULFOXIDE REDUCTASE TRANSCRIPTIONAL ACTIVATOR"/>
    <property type="match status" value="1"/>
</dbReference>
<evidence type="ECO:0000313" key="6">
    <source>
        <dbReference type="Proteomes" id="UP000182829"/>
    </source>
</evidence>
<evidence type="ECO:0000313" key="5">
    <source>
        <dbReference type="EMBL" id="SFI52752.1"/>
    </source>
</evidence>
<dbReference type="InterPro" id="IPR007050">
    <property type="entry name" value="HTH_bacterioopsin"/>
</dbReference>
<evidence type="ECO:0000256" key="1">
    <source>
        <dbReference type="ARBA" id="ARBA00023015"/>
    </source>
</evidence>
<reference evidence="5 6" key="1">
    <citation type="submission" date="2016-10" db="EMBL/GenBank/DDBJ databases">
        <authorList>
            <person name="de Groot N.N."/>
        </authorList>
    </citation>
    <scope>NUCLEOTIDE SEQUENCE [LARGE SCALE GENOMIC DNA]</scope>
    <source>
        <strain evidence="5 6">SP2</strain>
    </source>
</reference>
<proteinExistence type="predicted"/>
<protein>
    <recommendedName>
        <fullName evidence="7">DNA binding protein</fullName>
    </recommendedName>
</protein>
<dbReference type="GeneID" id="14210060"/>
<keyword evidence="2" id="KW-0804">Transcription</keyword>
<evidence type="ECO:0008006" key="7">
    <source>
        <dbReference type="Google" id="ProtNLM"/>
    </source>
</evidence>
<gene>
    <name evidence="5" type="ORF">SAMN05443661_101160</name>
</gene>
<dbReference type="InterPro" id="IPR056433">
    <property type="entry name" value="DmsR-like_N"/>
</dbReference>
<sequence length="207" mass="22918">MPAESARSAAQKPDTTPLRATLAVTPDENATCPVVSATPNATAIRRSISANDVCHSEVTVAENDGHERRYVTEEIHEACICEQLSQFDCVFDVECIQDGSLQVFLVVKDRSLLSHIIDALEMLDATVRLRRLSRVPSDEETTLEIDTGDVTEKQREAVELAVKRGYYGQPREATLEDLADELEISKSAVSQRLNAVEKTLIRSFSQQ</sequence>
<feature type="domain" description="HTH bat-type" evidence="3">
    <location>
        <begin position="151"/>
        <end position="202"/>
    </location>
</feature>
<dbReference type="PANTHER" id="PTHR34236:SF1">
    <property type="entry name" value="DIMETHYL SULFOXIDE REDUCTASE TRANSCRIPTIONAL ACTIVATOR"/>
    <property type="match status" value="1"/>
</dbReference>
<dbReference type="OMA" id="HEACICE"/>
<feature type="domain" description="DmsR-like N-terminal" evidence="4">
    <location>
        <begin position="19"/>
        <end position="134"/>
    </location>
</feature>
<evidence type="ECO:0000259" key="3">
    <source>
        <dbReference type="Pfam" id="PF04967"/>
    </source>
</evidence>
<dbReference type="EMBL" id="FORO01000001">
    <property type="protein sequence ID" value="SFI52752.1"/>
    <property type="molecule type" value="Genomic_DNA"/>
</dbReference>
<keyword evidence="1" id="KW-0805">Transcription regulation</keyword>
<accession>A0A1I3IXS6</accession>
<dbReference type="Proteomes" id="UP000182829">
    <property type="component" value="Unassembled WGS sequence"/>
</dbReference>
<evidence type="ECO:0000256" key="2">
    <source>
        <dbReference type="ARBA" id="ARBA00023163"/>
    </source>
</evidence>
<dbReference type="Pfam" id="PF04967">
    <property type="entry name" value="HTH_10"/>
    <property type="match status" value="1"/>
</dbReference>
<name>A0A1I3IXS6_9EURY</name>
<dbReference type="Pfam" id="PF24277">
    <property type="entry name" value="DmsR_N"/>
    <property type="match status" value="1"/>
</dbReference>
<organism evidence="5 6">
    <name type="scientific">Natronobacterium gregoryi</name>
    <dbReference type="NCBI Taxonomy" id="44930"/>
    <lineage>
        <taxon>Archaea</taxon>
        <taxon>Methanobacteriati</taxon>
        <taxon>Methanobacteriota</taxon>
        <taxon>Stenosarchaea group</taxon>
        <taxon>Halobacteria</taxon>
        <taxon>Halobacteriales</taxon>
        <taxon>Natrialbaceae</taxon>
        <taxon>Natronobacterium</taxon>
    </lineage>
</organism>
<dbReference type="OrthoDB" id="51502at2157"/>
<dbReference type="RefSeq" id="WP_005580947.1">
    <property type="nucleotide sequence ID" value="NZ_FORO01000001.1"/>
</dbReference>
<dbReference type="AlphaFoldDB" id="A0A1I3IXS6"/>
<evidence type="ECO:0000259" key="4">
    <source>
        <dbReference type="Pfam" id="PF24277"/>
    </source>
</evidence>